<dbReference type="SUPFAM" id="SSF46785">
    <property type="entry name" value="Winged helix' DNA-binding domain"/>
    <property type="match status" value="1"/>
</dbReference>
<dbReference type="GO" id="GO:0045892">
    <property type="term" value="P:negative regulation of DNA-templated transcription"/>
    <property type="evidence" value="ECO:0007669"/>
    <property type="project" value="TreeGrafter"/>
</dbReference>
<comment type="caution">
    <text evidence="5">The sequence shown here is derived from an EMBL/GenBank/DDBJ whole genome shotgun (WGS) entry which is preliminary data.</text>
</comment>
<dbReference type="PROSITE" id="PS50949">
    <property type="entry name" value="HTH_GNTR"/>
    <property type="match status" value="1"/>
</dbReference>
<dbReference type="InterPro" id="IPR000524">
    <property type="entry name" value="Tscrpt_reg_HTH_GntR"/>
</dbReference>
<evidence type="ECO:0000313" key="5">
    <source>
        <dbReference type="EMBL" id="KMW10916.1"/>
    </source>
</evidence>
<dbReference type="PRINTS" id="PR00035">
    <property type="entry name" value="HTHGNTR"/>
</dbReference>
<dbReference type="PANTHER" id="PTHR44846:SF1">
    <property type="entry name" value="MANNOSYL-D-GLYCERATE TRANSPORT_METABOLISM SYSTEM REPRESSOR MNGR-RELATED"/>
    <property type="match status" value="1"/>
</dbReference>
<dbReference type="PATRIC" id="fig|742734.4.peg.5857"/>
<evidence type="ECO:0000256" key="2">
    <source>
        <dbReference type="ARBA" id="ARBA00023125"/>
    </source>
</evidence>
<protein>
    <recommendedName>
        <fullName evidence="4">HTH gntR-type domain-containing protein</fullName>
    </recommendedName>
</protein>
<dbReference type="RefSeq" id="WP_007860040.1">
    <property type="nucleotide sequence ID" value="NZ_KQ235888.1"/>
</dbReference>
<sequence length="245" mass="28190">MKEKNEEFIPSYVKIQNFILENIQQGIYSPGDKIPSENEIAQMFSVSRITANMAIKELSIMGVVTRQKGKGSFVSDSSDYSTSSKMLAPNLFLKPLVPKKHCLERTMVIEAYPELLEKFHLKEHALVYEIIRSVQHRGQLMALDFSYLPIDLTGYLPIQSDEITKTCLHDYLQKHSECNPKYLSMYINTPLYSFMHYDKLSFTDQENLICWTTDILNKEKKTIATTFTISPENKGETPFMTFSIG</sequence>
<dbReference type="OrthoDB" id="163333at2"/>
<organism evidence="5 6">
    <name type="scientific">[Clostridium] citroniae WAL-19142</name>
    <dbReference type="NCBI Taxonomy" id="742734"/>
    <lineage>
        <taxon>Bacteria</taxon>
        <taxon>Bacillati</taxon>
        <taxon>Bacillota</taxon>
        <taxon>Clostridia</taxon>
        <taxon>Lachnospirales</taxon>
        <taxon>Lachnospiraceae</taxon>
        <taxon>Enterocloster</taxon>
    </lineage>
</organism>
<dbReference type="Gene3D" id="1.10.10.10">
    <property type="entry name" value="Winged helix-like DNA-binding domain superfamily/Winged helix DNA-binding domain"/>
    <property type="match status" value="1"/>
</dbReference>
<dbReference type="Pfam" id="PF07702">
    <property type="entry name" value="UTRA"/>
    <property type="match status" value="1"/>
</dbReference>
<evidence type="ECO:0000313" key="6">
    <source>
        <dbReference type="Proteomes" id="UP000037392"/>
    </source>
</evidence>
<dbReference type="InterPro" id="IPR011663">
    <property type="entry name" value="UTRA"/>
</dbReference>
<name>A0A0J9BFA4_9FIRM</name>
<keyword evidence="2" id="KW-0238">DNA-binding</keyword>
<dbReference type="InterPro" id="IPR036390">
    <property type="entry name" value="WH_DNA-bd_sf"/>
</dbReference>
<dbReference type="PANTHER" id="PTHR44846">
    <property type="entry name" value="MANNOSYL-D-GLYCERATE TRANSPORT/METABOLISM SYSTEM REPRESSOR MNGR-RELATED"/>
    <property type="match status" value="1"/>
</dbReference>
<dbReference type="InterPro" id="IPR036388">
    <property type="entry name" value="WH-like_DNA-bd_sf"/>
</dbReference>
<evidence type="ECO:0000256" key="1">
    <source>
        <dbReference type="ARBA" id="ARBA00023015"/>
    </source>
</evidence>
<dbReference type="Proteomes" id="UP000037392">
    <property type="component" value="Unassembled WGS sequence"/>
</dbReference>
<dbReference type="InterPro" id="IPR028978">
    <property type="entry name" value="Chorismate_lyase_/UTRA_dom_sf"/>
</dbReference>
<dbReference type="AlphaFoldDB" id="A0A0J9BFA4"/>
<keyword evidence="1" id="KW-0805">Transcription regulation</keyword>
<feature type="domain" description="HTH gntR-type" evidence="4">
    <location>
        <begin position="9"/>
        <end position="77"/>
    </location>
</feature>
<keyword evidence="3" id="KW-0804">Transcription</keyword>
<dbReference type="Pfam" id="PF00392">
    <property type="entry name" value="GntR"/>
    <property type="match status" value="1"/>
</dbReference>
<accession>A0A0J9BFA4</accession>
<dbReference type="GeneID" id="93166740"/>
<dbReference type="SUPFAM" id="SSF64288">
    <property type="entry name" value="Chorismate lyase-like"/>
    <property type="match status" value="1"/>
</dbReference>
<dbReference type="Gene3D" id="3.40.1410.10">
    <property type="entry name" value="Chorismate lyase-like"/>
    <property type="match status" value="1"/>
</dbReference>
<proteinExistence type="predicted"/>
<dbReference type="EMBL" id="ADLK01000057">
    <property type="protein sequence ID" value="KMW10916.1"/>
    <property type="molecule type" value="Genomic_DNA"/>
</dbReference>
<dbReference type="InterPro" id="IPR050679">
    <property type="entry name" value="Bact_HTH_transcr_reg"/>
</dbReference>
<dbReference type="SMART" id="SM00345">
    <property type="entry name" value="HTH_GNTR"/>
    <property type="match status" value="1"/>
</dbReference>
<gene>
    <name evidence="5" type="ORF">HMPREF9470_05479</name>
</gene>
<dbReference type="GO" id="GO:0003677">
    <property type="term" value="F:DNA binding"/>
    <property type="evidence" value="ECO:0007669"/>
    <property type="project" value="UniProtKB-KW"/>
</dbReference>
<reference evidence="5 6" key="1">
    <citation type="submission" date="2011-04" db="EMBL/GenBank/DDBJ databases">
        <title>The Genome Sequence of Clostridium citroniae WAL-19142.</title>
        <authorList>
            <consortium name="The Broad Institute Genome Sequencing Platform"/>
            <person name="Earl A."/>
            <person name="Ward D."/>
            <person name="Feldgarden M."/>
            <person name="Gevers D."/>
            <person name="Warren Y.A."/>
            <person name="Tyrrell K.L."/>
            <person name="Citron D.M."/>
            <person name="Goldstein E.J."/>
            <person name="Daigneault M."/>
            <person name="Allen-Vercoe E."/>
            <person name="Young S.K."/>
            <person name="Zeng Q."/>
            <person name="Gargeya S."/>
            <person name="Fitzgerald M."/>
            <person name="Haas B."/>
            <person name="Abouelleil A."/>
            <person name="Alvarado L."/>
            <person name="Arachchi H.M."/>
            <person name="Berlin A."/>
            <person name="Brown A."/>
            <person name="Chapman S.B."/>
            <person name="Chen Z."/>
            <person name="Dunbar C."/>
            <person name="Freedman E."/>
            <person name="Gearin G."/>
            <person name="Gellesch M."/>
            <person name="Goldberg J."/>
            <person name="Griggs A."/>
            <person name="Gujja S."/>
            <person name="Heilman E.R."/>
            <person name="Heiman D."/>
            <person name="Howarth C."/>
            <person name="Larson L."/>
            <person name="Lui A."/>
            <person name="MacDonald P.J."/>
            <person name="Mehta T."/>
            <person name="Montmayeur A."/>
            <person name="Murphy C."/>
            <person name="Neiman D."/>
            <person name="Pearson M."/>
            <person name="Priest M."/>
            <person name="Roberts A."/>
            <person name="Saif S."/>
            <person name="Shea T."/>
            <person name="Shenoy N."/>
            <person name="Sisk P."/>
            <person name="Stolte C."/>
            <person name="Sykes S."/>
            <person name="White J."/>
            <person name="Yandava C."/>
            <person name="Wortman J."/>
            <person name="Nusbaum C."/>
            <person name="Birren B."/>
        </authorList>
    </citation>
    <scope>NUCLEOTIDE SEQUENCE [LARGE SCALE GENOMIC DNA]</scope>
    <source>
        <strain evidence="5 6">WAL-19142</strain>
    </source>
</reference>
<dbReference type="CDD" id="cd07377">
    <property type="entry name" value="WHTH_GntR"/>
    <property type="match status" value="1"/>
</dbReference>
<dbReference type="GO" id="GO:0003700">
    <property type="term" value="F:DNA-binding transcription factor activity"/>
    <property type="evidence" value="ECO:0007669"/>
    <property type="project" value="InterPro"/>
</dbReference>
<evidence type="ECO:0000259" key="4">
    <source>
        <dbReference type="PROSITE" id="PS50949"/>
    </source>
</evidence>
<evidence type="ECO:0000256" key="3">
    <source>
        <dbReference type="ARBA" id="ARBA00023163"/>
    </source>
</evidence>